<dbReference type="GO" id="GO:0031982">
    <property type="term" value="C:vesicle"/>
    <property type="evidence" value="ECO:0007669"/>
    <property type="project" value="TreeGrafter"/>
</dbReference>
<evidence type="ECO:0000313" key="5">
    <source>
        <dbReference type="Ensembl" id="ENSCCRP00010042595.1"/>
    </source>
</evidence>
<organism evidence="5 6">
    <name type="scientific">Cyprinus carpio</name>
    <name type="common">Common carp</name>
    <dbReference type="NCBI Taxonomy" id="7962"/>
    <lineage>
        <taxon>Eukaryota</taxon>
        <taxon>Metazoa</taxon>
        <taxon>Chordata</taxon>
        <taxon>Craniata</taxon>
        <taxon>Vertebrata</taxon>
        <taxon>Euteleostomi</taxon>
        <taxon>Actinopterygii</taxon>
        <taxon>Neopterygii</taxon>
        <taxon>Teleostei</taxon>
        <taxon>Ostariophysi</taxon>
        <taxon>Cypriniformes</taxon>
        <taxon>Cyprinidae</taxon>
        <taxon>Cyprininae</taxon>
        <taxon>Cyprinus</taxon>
    </lineage>
</organism>
<accession>A0A8C1K5L5</accession>
<name>A0A8C1K5L5_CYPCA</name>
<dbReference type="Proteomes" id="UP000694427">
    <property type="component" value="Unplaced"/>
</dbReference>
<evidence type="ECO:0000256" key="1">
    <source>
        <dbReference type="ARBA" id="ARBA00009403"/>
    </source>
</evidence>
<reference evidence="5" key="1">
    <citation type="submission" date="2025-08" db="UniProtKB">
        <authorList>
            <consortium name="Ensembl"/>
        </authorList>
    </citation>
    <scope>IDENTIFICATION</scope>
</reference>
<dbReference type="Ensembl" id="ENSCCRT00010046702.1">
    <property type="protein sequence ID" value="ENSCCRP00010042595.1"/>
    <property type="gene ID" value="ENSCCRG00010018111.1"/>
</dbReference>
<dbReference type="AlphaFoldDB" id="A0A8C1K5L5"/>
<protein>
    <submittedName>
        <fullName evidence="5">Si:busm1-57f23.1</fullName>
    </submittedName>
</protein>
<dbReference type="GO" id="GO:0005737">
    <property type="term" value="C:cytoplasm"/>
    <property type="evidence" value="ECO:0007669"/>
    <property type="project" value="TreeGrafter"/>
</dbReference>
<keyword evidence="3" id="KW-0732">Signal</keyword>
<comment type="similarity">
    <text evidence="1">Belongs to the cystatin family.</text>
</comment>
<feature type="domain" description="Cystatin" evidence="4">
    <location>
        <begin position="35"/>
        <end position="129"/>
    </location>
</feature>
<dbReference type="SMART" id="SM00043">
    <property type="entry name" value="CY"/>
    <property type="match status" value="1"/>
</dbReference>
<dbReference type="PANTHER" id="PTHR46186">
    <property type="entry name" value="CYSTATIN"/>
    <property type="match status" value="1"/>
</dbReference>
<evidence type="ECO:0000259" key="4">
    <source>
        <dbReference type="SMART" id="SM00043"/>
    </source>
</evidence>
<dbReference type="Gene3D" id="3.10.450.10">
    <property type="match status" value="1"/>
</dbReference>
<feature type="transmembrane region" description="Helical" evidence="2">
    <location>
        <begin position="120"/>
        <end position="138"/>
    </location>
</feature>
<evidence type="ECO:0000256" key="3">
    <source>
        <dbReference type="SAM" id="SignalP"/>
    </source>
</evidence>
<keyword evidence="6" id="KW-1185">Reference proteome</keyword>
<dbReference type="InterPro" id="IPR000010">
    <property type="entry name" value="Cystatin_dom"/>
</dbReference>
<reference evidence="5" key="2">
    <citation type="submission" date="2025-09" db="UniProtKB">
        <authorList>
            <consortium name="Ensembl"/>
        </authorList>
    </citation>
    <scope>IDENTIFICATION</scope>
</reference>
<feature type="chain" id="PRO_5034902001" evidence="3">
    <location>
        <begin position="21"/>
        <end position="174"/>
    </location>
</feature>
<sequence length="174" mass="20702">MDFRFLLLVSFLSVFHFNSADQPLEEEIIVERNVELLGGWTLASPEREDVQEAAEEAVEFFNSKSKAKKYFRLVNVTSASTQVTNKINYKIEVTLGKTKCHKSGGTLTEACAMAKKVHSFLFSFLFFSFFFFFFFFFFFKKKKPPFEINFILLTIFFSFYILYLIFFYYYYFFL</sequence>
<feature type="signal peptide" evidence="3">
    <location>
        <begin position="1"/>
        <end position="20"/>
    </location>
</feature>
<proteinExistence type="inferred from homology"/>
<dbReference type="Pfam" id="PF00031">
    <property type="entry name" value="Cystatin"/>
    <property type="match status" value="1"/>
</dbReference>
<dbReference type="PANTHER" id="PTHR46186:SF13">
    <property type="entry name" value="SI:BUSM1-57F23.1"/>
    <property type="match status" value="1"/>
</dbReference>
<dbReference type="CDD" id="cd00042">
    <property type="entry name" value="CY"/>
    <property type="match status" value="1"/>
</dbReference>
<keyword evidence="2" id="KW-0812">Transmembrane</keyword>
<dbReference type="GO" id="GO:0005615">
    <property type="term" value="C:extracellular space"/>
    <property type="evidence" value="ECO:0007669"/>
    <property type="project" value="TreeGrafter"/>
</dbReference>
<keyword evidence="2" id="KW-0472">Membrane</keyword>
<feature type="transmembrane region" description="Helical" evidence="2">
    <location>
        <begin position="150"/>
        <end position="171"/>
    </location>
</feature>
<keyword evidence="2" id="KW-1133">Transmembrane helix</keyword>
<dbReference type="SUPFAM" id="SSF54403">
    <property type="entry name" value="Cystatin/monellin"/>
    <property type="match status" value="1"/>
</dbReference>
<evidence type="ECO:0000256" key="2">
    <source>
        <dbReference type="SAM" id="Phobius"/>
    </source>
</evidence>
<dbReference type="GO" id="GO:0004869">
    <property type="term" value="F:cysteine-type endopeptidase inhibitor activity"/>
    <property type="evidence" value="ECO:0007669"/>
    <property type="project" value="InterPro"/>
</dbReference>
<dbReference type="InterPro" id="IPR046350">
    <property type="entry name" value="Cystatin_sf"/>
</dbReference>
<evidence type="ECO:0000313" key="6">
    <source>
        <dbReference type="Proteomes" id="UP000694427"/>
    </source>
</evidence>